<organism evidence="1">
    <name type="scientific">Cacopsylla melanoneura</name>
    <dbReference type="NCBI Taxonomy" id="428564"/>
    <lineage>
        <taxon>Eukaryota</taxon>
        <taxon>Metazoa</taxon>
        <taxon>Ecdysozoa</taxon>
        <taxon>Arthropoda</taxon>
        <taxon>Hexapoda</taxon>
        <taxon>Insecta</taxon>
        <taxon>Pterygota</taxon>
        <taxon>Neoptera</taxon>
        <taxon>Paraneoptera</taxon>
        <taxon>Hemiptera</taxon>
        <taxon>Sternorrhyncha</taxon>
        <taxon>Psylloidea</taxon>
        <taxon>Psyllidae</taxon>
        <taxon>Psyllinae</taxon>
        <taxon>Cacopsylla</taxon>
    </lineage>
</organism>
<evidence type="ECO:0000313" key="1">
    <source>
        <dbReference type="EMBL" id="CAG6784761.1"/>
    </source>
</evidence>
<name>A0A8D9BNS4_9HEMI</name>
<dbReference type="EMBL" id="HBUF01639627">
    <property type="protein sequence ID" value="CAG6784760.1"/>
    <property type="molecule type" value="Transcribed_RNA"/>
</dbReference>
<reference evidence="1" key="1">
    <citation type="submission" date="2021-05" db="EMBL/GenBank/DDBJ databases">
        <authorList>
            <person name="Alioto T."/>
            <person name="Alioto T."/>
            <person name="Gomez Garrido J."/>
        </authorList>
    </citation>
    <scope>NUCLEOTIDE SEQUENCE</scope>
</reference>
<dbReference type="AlphaFoldDB" id="A0A8D9BNS4"/>
<dbReference type="EMBL" id="HBUF01639630">
    <property type="protein sequence ID" value="CAG6784761.1"/>
    <property type="molecule type" value="Transcribed_RNA"/>
</dbReference>
<accession>A0A8D9BNS4</accession>
<protein>
    <submittedName>
        <fullName evidence="1">Uncharacterized protein</fullName>
    </submittedName>
</protein>
<sequence length="106" mass="12386">MNKYKLQTLQHRRDVFDILFILKLVNHQIQCPQLLQLLNFRYSSINTRSKDIFLVKTSRTNISKNAPISRCMELCNIISNAPHNIDIITDSIVSVKKYLLDLFGLH</sequence>
<proteinExistence type="predicted"/>